<evidence type="ECO:0000256" key="1">
    <source>
        <dbReference type="SAM" id="MobiDB-lite"/>
    </source>
</evidence>
<dbReference type="Proteomes" id="UP000696280">
    <property type="component" value="Unassembled WGS sequence"/>
</dbReference>
<feature type="region of interest" description="Disordered" evidence="1">
    <location>
        <begin position="1"/>
        <end position="42"/>
    </location>
</feature>
<sequence>MGCATSKPTTTRSQEAIQTTKMGCATLKPDPEPALRPSRSKSPIYDLGFYAGDMHDYRNAVPPSYSKGDTNVTTSKGNIRIEKSCK</sequence>
<keyword evidence="3" id="KW-1185">Reference proteome</keyword>
<feature type="compositionally biased region" description="Polar residues" evidence="1">
    <location>
        <begin position="67"/>
        <end position="77"/>
    </location>
</feature>
<reference evidence="2" key="1">
    <citation type="submission" date="2021-07" db="EMBL/GenBank/DDBJ databases">
        <authorList>
            <person name="Durling M."/>
        </authorList>
    </citation>
    <scope>NUCLEOTIDE SEQUENCE</scope>
</reference>
<feature type="compositionally biased region" description="Polar residues" evidence="1">
    <location>
        <begin position="1"/>
        <end position="21"/>
    </location>
</feature>
<organism evidence="2 3">
    <name type="scientific">Hymenoscyphus fraxineus</name>
    <dbReference type="NCBI Taxonomy" id="746836"/>
    <lineage>
        <taxon>Eukaryota</taxon>
        <taxon>Fungi</taxon>
        <taxon>Dikarya</taxon>
        <taxon>Ascomycota</taxon>
        <taxon>Pezizomycotina</taxon>
        <taxon>Leotiomycetes</taxon>
        <taxon>Helotiales</taxon>
        <taxon>Helotiaceae</taxon>
        <taxon>Hymenoscyphus</taxon>
    </lineage>
</organism>
<proteinExistence type="predicted"/>
<evidence type="ECO:0000313" key="2">
    <source>
        <dbReference type="EMBL" id="CAG8951527.1"/>
    </source>
</evidence>
<accession>A0A9N9KT42</accession>
<feature type="region of interest" description="Disordered" evidence="1">
    <location>
        <begin position="62"/>
        <end position="86"/>
    </location>
</feature>
<comment type="caution">
    <text evidence="2">The sequence shown here is derived from an EMBL/GenBank/DDBJ whole genome shotgun (WGS) entry which is preliminary data.</text>
</comment>
<dbReference type="EMBL" id="CAJVRL010000043">
    <property type="protein sequence ID" value="CAG8951527.1"/>
    <property type="molecule type" value="Genomic_DNA"/>
</dbReference>
<evidence type="ECO:0000313" key="3">
    <source>
        <dbReference type="Proteomes" id="UP000696280"/>
    </source>
</evidence>
<name>A0A9N9KT42_9HELO</name>
<gene>
    <name evidence="2" type="ORF">HYFRA_00007443</name>
</gene>
<protein>
    <submittedName>
        <fullName evidence="2">Uncharacterized protein</fullName>
    </submittedName>
</protein>
<dbReference type="AlphaFoldDB" id="A0A9N9KT42"/>